<organism evidence="3 4">
    <name type="scientific">Inhella crocodyli</name>
    <dbReference type="NCBI Taxonomy" id="2499851"/>
    <lineage>
        <taxon>Bacteria</taxon>
        <taxon>Pseudomonadati</taxon>
        <taxon>Pseudomonadota</taxon>
        <taxon>Betaproteobacteria</taxon>
        <taxon>Burkholderiales</taxon>
        <taxon>Sphaerotilaceae</taxon>
        <taxon>Inhella</taxon>
    </lineage>
</organism>
<dbReference type="OrthoDB" id="9809995at2"/>
<dbReference type="Proteomes" id="UP000288587">
    <property type="component" value="Unassembled WGS sequence"/>
</dbReference>
<dbReference type="Gene3D" id="3.30.420.40">
    <property type="match status" value="2"/>
</dbReference>
<dbReference type="AlphaFoldDB" id="A0A437LI84"/>
<reference evidence="3 4" key="1">
    <citation type="submission" date="2019-01" db="EMBL/GenBank/DDBJ databases">
        <authorList>
            <person name="Chen W.-M."/>
        </authorList>
    </citation>
    <scope>NUCLEOTIDE SEQUENCE [LARGE SCALE GENOMIC DNA]</scope>
    <source>
        <strain evidence="3 4">CCP-18</strain>
    </source>
</reference>
<dbReference type="InterPro" id="IPR000905">
    <property type="entry name" value="Gcp-like_dom"/>
</dbReference>
<keyword evidence="3" id="KW-0808">Transferase</keyword>
<dbReference type="Pfam" id="PF00814">
    <property type="entry name" value="TsaD"/>
    <property type="match status" value="1"/>
</dbReference>
<name>A0A437LI84_9BURK</name>
<gene>
    <name evidence="3" type="primary">tsaB</name>
    <name evidence="3" type="ORF">EOD73_11380</name>
</gene>
<dbReference type="GO" id="GO:0016740">
    <property type="term" value="F:transferase activity"/>
    <property type="evidence" value="ECO:0007669"/>
    <property type="project" value="UniProtKB-KW"/>
</dbReference>
<dbReference type="GO" id="GO:0002949">
    <property type="term" value="P:tRNA threonylcarbamoyladenosine modification"/>
    <property type="evidence" value="ECO:0007669"/>
    <property type="project" value="InterPro"/>
</dbReference>
<evidence type="ECO:0000313" key="3">
    <source>
        <dbReference type="EMBL" id="RVT85083.1"/>
    </source>
</evidence>
<evidence type="ECO:0000256" key="1">
    <source>
        <dbReference type="SAM" id="MobiDB-lite"/>
    </source>
</evidence>
<feature type="region of interest" description="Disordered" evidence="1">
    <location>
        <begin position="229"/>
        <end position="248"/>
    </location>
</feature>
<dbReference type="EMBL" id="SACM01000003">
    <property type="protein sequence ID" value="RVT85083.1"/>
    <property type="molecule type" value="Genomic_DNA"/>
</dbReference>
<dbReference type="InterPro" id="IPR022496">
    <property type="entry name" value="T6A_TsaB"/>
</dbReference>
<feature type="domain" description="Gcp-like" evidence="2">
    <location>
        <begin position="46"/>
        <end position="164"/>
    </location>
</feature>
<dbReference type="InterPro" id="IPR043129">
    <property type="entry name" value="ATPase_NBD"/>
</dbReference>
<feature type="compositionally biased region" description="Low complexity" evidence="1">
    <location>
        <begin position="238"/>
        <end position="248"/>
    </location>
</feature>
<evidence type="ECO:0000259" key="2">
    <source>
        <dbReference type="Pfam" id="PF00814"/>
    </source>
</evidence>
<sequence>MPPPFAPFTASTRLLAMDCAGDTLSLALTEGDAVREARESPGGAQSSDTLLPTAQAMLDALGWTWRDLQGVAFGQGPGAFTGLRTACAVAQGLALGLDRPVMAVDSLCLVAEDAWAQSQGSLRACTVVVDARMGELYHARYARCDAGWTVVRAPGLDRPEALVGETDDGSDWAGNGLALLTPPPGARTWPQQAHRAQALGRLAIAAARSGRWLDAADALPLYVRDKVAQTTAEREQARAQAQPAAEAP</sequence>
<evidence type="ECO:0000313" key="4">
    <source>
        <dbReference type="Proteomes" id="UP000288587"/>
    </source>
</evidence>
<keyword evidence="4" id="KW-1185">Reference proteome</keyword>
<accession>A0A437LI84</accession>
<dbReference type="SUPFAM" id="SSF53067">
    <property type="entry name" value="Actin-like ATPase domain"/>
    <property type="match status" value="2"/>
</dbReference>
<dbReference type="NCBIfam" id="TIGR03725">
    <property type="entry name" value="T6A_YeaZ"/>
    <property type="match status" value="1"/>
</dbReference>
<comment type="caution">
    <text evidence="3">The sequence shown here is derived from an EMBL/GenBank/DDBJ whole genome shotgun (WGS) entry which is preliminary data.</text>
</comment>
<proteinExistence type="predicted"/>
<protein>
    <submittedName>
        <fullName evidence="3">tRNA (Adenosine(37)-N6)-threonylcarbamoyltransferase complex dimerization subunit type 1 TsaB</fullName>
    </submittedName>
</protein>